<dbReference type="Proteomes" id="UP000502756">
    <property type="component" value="Chromosome"/>
</dbReference>
<dbReference type="EMBL" id="CP053435">
    <property type="protein sequence ID" value="QJW90780.1"/>
    <property type="molecule type" value="Genomic_DNA"/>
</dbReference>
<accession>A0A6M5YBW4</accession>
<reference evidence="1 2" key="1">
    <citation type="submission" date="2020-05" db="EMBL/GenBank/DDBJ databases">
        <title>Genome sequencing of Spirosoma sp. TS118.</title>
        <authorList>
            <person name="Lee J.-H."/>
            <person name="Jeong S."/>
            <person name="Zhao L."/>
            <person name="Jung J.-H."/>
            <person name="Kim M.-K."/>
            <person name="Lim S."/>
        </authorList>
    </citation>
    <scope>NUCLEOTIDE SEQUENCE [LARGE SCALE GENOMIC DNA]</scope>
    <source>
        <strain evidence="1 2">TS118</strain>
    </source>
</reference>
<protein>
    <submittedName>
        <fullName evidence="1">Uncharacterized protein</fullName>
    </submittedName>
</protein>
<gene>
    <name evidence="1" type="ORF">HNV11_16035</name>
</gene>
<name>A0A6M5YBW4_9BACT</name>
<organism evidence="1 2">
    <name type="scientific">Spirosoma taeanense</name>
    <dbReference type="NCBI Taxonomy" id="2735870"/>
    <lineage>
        <taxon>Bacteria</taxon>
        <taxon>Pseudomonadati</taxon>
        <taxon>Bacteroidota</taxon>
        <taxon>Cytophagia</taxon>
        <taxon>Cytophagales</taxon>
        <taxon>Cytophagaceae</taxon>
        <taxon>Spirosoma</taxon>
    </lineage>
</organism>
<dbReference type="AlphaFoldDB" id="A0A6M5YBW4"/>
<dbReference type="KEGG" id="stae:HNV11_16035"/>
<keyword evidence="2" id="KW-1185">Reference proteome</keyword>
<proteinExistence type="predicted"/>
<evidence type="ECO:0000313" key="1">
    <source>
        <dbReference type="EMBL" id="QJW90780.1"/>
    </source>
</evidence>
<dbReference type="RefSeq" id="WP_171740624.1">
    <property type="nucleotide sequence ID" value="NZ_CP053435.1"/>
</dbReference>
<evidence type="ECO:0000313" key="2">
    <source>
        <dbReference type="Proteomes" id="UP000502756"/>
    </source>
</evidence>
<sequence length="87" mass="9844">MARQDPQIEYIVTQEAYETACNSLPKAGTDNQKAQSVNITARQYRQNTSQTINAGKWVLWSIGPESFEFTWSNGAWQPPANLVILNR</sequence>